<name>A0ABY7E9U1_MYAAR</name>
<dbReference type="PANTHER" id="PTHR46105:SF5">
    <property type="entry name" value="ZINC FINGER AND BTB DOMAIN-CONTAINING PROTEIN 44 ISOFORM X1"/>
    <property type="match status" value="1"/>
</dbReference>
<dbReference type="CDD" id="cd18186">
    <property type="entry name" value="BTB_POZ_ZBTB_KLHL-like"/>
    <property type="match status" value="1"/>
</dbReference>
<evidence type="ECO:0000313" key="12">
    <source>
        <dbReference type="EMBL" id="WAR03911.1"/>
    </source>
</evidence>
<dbReference type="SMART" id="SM00225">
    <property type="entry name" value="BTB"/>
    <property type="match status" value="1"/>
</dbReference>
<gene>
    <name evidence="12" type="ORF">MAR_010469</name>
</gene>
<protein>
    <submittedName>
        <fullName evidence="12">ZBT42-like protein</fullName>
    </submittedName>
</protein>
<dbReference type="PANTHER" id="PTHR46105">
    <property type="entry name" value="AGAP004733-PA"/>
    <property type="match status" value="1"/>
</dbReference>
<sequence>MYARSKRNRKSHAEKMQEYRVRKKAKLGEQWYEKEAERLRKRYVPVAQLSEEEKKERRLKSSIYTQRYRQRRKLGFLPQNSTRTLRSSMSEVKDEGECSSENSLSSFSGQAQGSGYVFSNQSHDVYLCGRVRDMLRNGCLCDAAIEVGSRVFKAHKVVLAAGSSVFLNMATSLPDCGQMLVRLPVETDIPSLEVILDYMYTGRVHLSSTNCQDVHKLADLFDIKQLVEWCSRVDSGLALGGCTSEDLGSAGSESDSGEASLKINKSSSSYKGVGRPRGRGRGRQRGGGRGLDRGQTSKLIYEKTGSHSGTGQDINNSYEDLPFDMDTPRKANIKAKIVTSEILRKNDDIHSKDVKQMSSLSSANKRGRGGKSRAEIQRAYRERKIAGMTEKQLQEHRKKEAKRVRQGKSERDGIVQKGRGRGRGRAGLKVKLGQGRVAMKTSSKGITGSVKQEPETIERAEDYKRWRNKRKNDISYILKERERARKRYVPRKLLSAEALEDIREKTRNQQRNYRIKKCLRTLEEEHGVQIYTENAAAEVEGDALSQGYLLQVTAGDGDLNVPRGSESIQNVIQSVIVTPQLHDLPQTVVVENTPDMDNTAMQEQTSEPSNSIPMISSICIKQEALHDLPEEDSQFVPTFSEVDMVQLSTQCDDMSGSGVSEPSVTPAAYGLEATAESVDTQLDIFDTPNDNGDALADRLKAGDATPCNVGEMPRSGDVTPVDMDILVFDIVSACLNIKNCLIVKLYIT</sequence>
<feature type="domain" description="BTB" evidence="11">
    <location>
        <begin position="141"/>
        <end position="208"/>
    </location>
</feature>
<feature type="compositionally biased region" description="Low complexity" evidence="10">
    <location>
        <begin position="248"/>
        <end position="261"/>
    </location>
</feature>
<keyword evidence="6" id="KW-0805">Transcription regulation</keyword>
<evidence type="ECO:0000259" key="11">
    <source>
        <dbReference type="PROSITE" id="PS50097"/>
    </source>
</evidence>
<evidence type="ECO:0000256" key="8">
    <source>
        <dbReference type="ARBA" id="ARBA00023163"/>
    </source>
</evidence>
<evidence type="ECO:0000256" key="6">
    <source>
        <dbReference type="ARBA" id="ARBA00023015"/>
    </source>
</evidence>
<evidence type="ECO:0000313" key="13">
    <source>
        <dbReference type="Proteomes" id="UP001164746"/>
    </source>
</evidence>
<reference evidence="12" key="1">
    <citation type="submission" date="2022-11" db="EMBL/GenBank/DDBJ databases">
        <title>Centuries of genome instability and evolution in soft-shell clam transmissible cancer (bioRxiv).</title>
        <authorList>
            <person name="Hart S.F.M."/>
            <person name="Yonemitsu M.A."/>
            <person name="Giersch R.M."/>
            <person name="Beal B.F."/>
            <person name="Arriagada G."/>
            <person name="Davis B.W."/>
            <person name="Ostrander E.A."/>
            <person name="Goff S.P."/>
            <person name="Metzger M.J."/>
        </authorList>
    </citation>
    <scope>NUCLEOTIDE SEQUENCE</scope>
    <source>
        <strain evidence="12">MELC-2E11</strain>
        <tissue evidence="12">Siphon/mantle</tissue>
    </source>
</reference>
<dbReference type="SUPFAM" id="SSF54695">
    <property type="entry name" value="POZ domain"/>
    <property type="match status" value="1"/>
</dbReference>
<dbReference type="EMBL" id="CP111015">
    <property type="protein sequence ID" value="WAR03911.1"/>
    <property type="molecule type" value="Genomic_DNA"/>
</dbReference>
<evidence type="ECO:0000256" key="1">
    <source>
        <dbReference type="ARBA" id="ARBA00004123"/>
    </source>
</evidence>
<evidence type="ECO:0000256" key="4">
    <source>
        <dbReference type="ARBA" id="ARBA00022771"/>
    </source>
</evidence>
<feature type="region of interest" description="Disordered" evidence="10">
    <location>
        <begin position="248"/>
        <end position="317"/>
    </location>
</feature>
<keyword evidence="13" id="KW-1185">Reference proteome</keyword>
<evidence type="ECO:0000256" key="5">
    <source>
        <dbReference type="ARBA" id="ARBA00022833"/>
    </source>
</evidence>
<keyword evidence="7" id="KW-0238">DNA-binding</keyword>
<feature type="region of interest" description="Disordered" evidence="10">
    <location>
        <begin position="349"/>
        <end position="375"/>
    </location>
</feature>
<evidence type="ECO:0000256" key="9">
    <source>
        <dbReference type="ARBA" id="ARBA00023242"/>
    </source>
</evidence>
<keyword evidence="8" id="KW-0804">Transcription</keyword>
<keyword evidence="3" id="KW-0677">Repeat</keyword>
<dbReference type="PROSITE" id="PS50097">
    <property type="entry name" value="BTB"/>
    <property type="match status" value="1"/>
</dbReference>
<dbReference type="Pfam" id="PF00651">
    <property type="entry name" value="BTB"/>
    <property type="match status" value="1"/>
</dbReference>
<evidence type="ECO:0000256" key="3">
    <source>
        <dbReference type="ARBA" id="ARBA00022737"/>
    </source>
</evidence>
<proteinExistence type="predicted"/>
<dbReference type="Proteomes" id="UP001164746">
    <property type="component" value="Chromosome 4"/>
</dbReference>
<keyword evidence="4" id="KW-0863">Zinc-finger</keyword>
<feature type="compositionally biased region" description="Polar residues" evidence="10">
    <location>
        <begin position="306"/>
        <end position="317"/>
    </location>
</feature>
<feature type="region of interest" description="Disordered" evidence="10">
    <location>
        <begin position="390"/>
        <end position="425"/>
    </location>
</feature>
<dbReference type="InterPro" id="IPR011333">
    <property type="entry name" value="SKP1/BTB/POZ_sf"/>
</dbReference>
<feature type="compositionally biased region" description="Basic residues" evidence="10">
    <location>
        <begin position="274"/>
        <end position="286"/>
    </location>
</feature>
<dbReference type="InterPro" id="IPR050457">
    <property type="entry name" value="ZnFinger_BTB_dom_contain"/>
</dbReference>
<keyword evidence="2" id="KW-0479">Metal-binding</keyword>
<evidence type="ECO:0000256" key="10">
    <source>
        <dbReference type="SAM" id="MobiDB-lite"/>
    </source>
</evidence>
<comment type="subcellular location">
    <subcellularLocation>
        <location evidence="1">Nucleus</location>
    </subcellularLocation>
</comment>
<dbReference type="Gene3D" id="3.30.710.10">
    <property type="entry name" value="Potassium Channel Kv1.1, Chain A"/>
    <property type="match status" value="1"/>
</dbReference>
<evidence type="ECO:0000256" key="7">
    <source>
        <dbReference type="ARBA" id="ARBA00023125"/>
    </source>
</evidence>
<organism evidence="12 13">
    <name type="scientific">Mya arenaria</name>
    <name type="common">Soft-shell clam</name>
    <dbReference type="NCBI Taxonomy" id="6604"/>
    <lineage>
        <taxon>Eukaryota</taxon>
        <taxon>Metazoa</taxon>
        <taxon>Spiralia</taxon>
        <taxon>Lophotrochozoa</taxon>
        <taxon>Mollusca</taxon>
        <taxon>Bivalvia</taxon>
        <taxon>Autobranchia</taxon>
        <taxon>Heteroconchia</taxon>
        <taxon>Euheterodonta</taxon>
        <taxon>Imparidentia</taxon>
        <taxon>Neoheterodontei</taxon>
        <taxon>Myida</taxon>
        <taxon>Myoidea</taxon>
        <taxon>Myidae</taxon>
        <taxon>Mya</taxon>
    </lineage>
</organism>
<evidence type="ECO:0000256" key="2">
    <source>
        <dbReference type="ARBA" id="ARBA00022723"/>
    </source>
</evidence>
<keyword evidence="9" id="KW-0539">Nucleus</keyword>
<accession>A0ABY7E9U1</accession>
<keyword evidence="5" id="KW-0862">Zinc</keyword>
<dbReference type="InterPro" id="IPR000210">
    <property type="entry name" value="BTB/POZ_dom"/>
</dbReference>